<dbReference type="AlphaFoldDB" id="A0A941DLN7"/>
<name>A0A941DLN7_9BURK</name>
<gene>
    <name evidence="1" type="ORF">KDM89_13350</name>
</gene>
<dbReference type="EMBL" id="JAGSPN010000010">
    <property type="protein sequence ID" value="MBR7783133.1"/>
    <property type="molecule type" value="Genomic_DNA"/>
</dbReference>
<proteinExistence type="predicted"/>
<comment type="caution">
    <text evidence="1">The sequence shown here is derived from an EMBL/GenBank/DDBJ whole genome shotgun (WGS) entry which is preliminary data.</text>
</comment>
<protein>
    <submittedName>
        <fullName evidence="1">Uncharacterized protein</fullName>
    </submittedName>
</protein>
<evidence type="ECO:0000313" key="2">
    <source>
        <dbReference type="Proteomes" id="UP000680067"/>
    </source>
</evidence>
<evidence type="ECO:0000313" key="1">
    <source>
        <dbReference type="EMBL" id="MBR7783133.1"/>
    </source>
</evidence>
<dbReference type="Proteomes" id="UP000680067">
    <property type="component" value="Unassembled WGS sequence"/>
</dbReference>
<keyword evidence="2" id="KW-1185">Reference proteome</keyword>
<reference evidence="1" key="1">
    <citation type="submission" date="2021-04" db="EMBL/GenBank/DDBJ databases">
        <title>novel species isolated from subtropical streams in China.</title>
        <authorList>
            <person name="Lu H."/>
        </authorList>
    </citation>
    <scope>NUCLEOTIDE SEQUENCE</scope>
    <source>
        <strain evidence="1">LFS511W</strain>
    </source>
</reference>
<accession>A0A941DLN7</accession>
<sequence length="100" mass="11106">MKLAQIVATLESSDESLCIVAKRPWSGDSEAKLVAFTEEFRISEEVLANGYKYFLEVSVAVDDVLTGPVALSAEQRVAAVIYYAENDAYPEWLNELWSGQ</sequence>
<dbReference type="RefSeq" id="WP_212688430.1">
    <property type="nucleotide sequence ID" value="NZ_CAXBSD010000200.1"/>
</dbReference>
<organism evidence="1 2">
    <name type="scientific">Undibacterium luofuense</name>
    <dbReference type="NCBI Taxonomy" id="2828733"/>
    <lineage>
        <taxon>Bacteria</taxon>
        <taxon>Pseudomonadati</taxon>
        <taxon>Pseudomonadota</taxon>
        <taxon>Betaproteobacteria</taxon>
        <taxon>Burkholderiales</taxon>
        <taxon>Oxalobacteraceae</taxon>
        <taxon>Undibacterium</taxon>
    </lineage>
</organism>